<dbReference type="RefSeq" id="WP_139310789.1">
    <property type="nucleotide sequence ID" value="NZ_JACIED010000002.1"/>
</dbReference>
<dbReference type="Proteomes" id="UP000544107">
    <property type="component" value="Unassembled WGS sequence"/>
</dbReference>
<proteinExistence type="predicted"/>
<sequence length="61" mass="6999">MERLTIAMLTMREIHHIDGMQISALGFPTPPRKQRRKQRVECGLARKGLALGKNLCENRAR</sequence>
<dbReference type="AlphaFoldDB" id="A0A7W6MU99"/>
<protein>
    <submittedName>
        <fullName evidence="1">Uncharacterized protein</fullName>
    </submittedName>
</protein>
<dbReference type="EMBL" id="JACIED010000002">
    <property type="protein sequence ID" value="MBB4007925.1"/>
    <property type="molecule type" value="Genomic_DNA"/>
</dbReference>
<reference evidence="1 2" key="1">
    <citation type="submission" date="2020-08" db="EMBL/GenBank/DDBJ databases">
        <title>Genomic Encyclopedia of Type Strains, Phase IV (KMG-IV): sequencing the most valuable type-strain genomes for metagenomic binning, comparative biology and taxonomic classification.</title>
        <authorList>
            <person name="Goeker M."/>
        </authorList>
    </citation>
    <scope>NUCLEOTIDE SEQUENCE [LARGE SCALE GENOMIC DNA]</scope>
    <source>
        <strain evidence="1 2">DSM 100021</strain>
    </source>
</reference>
<name>A0A7W6MU99_9HYPH</name>
<evidence type="ECO:0000313" key="1">
    <source>
        <dbReference type="EMBL" id="MBB4007925.1"/>
    </source>
</evidence>
<comment type="caution">
    <text evidence="1">The sequence shown here is derived from an EMBL/GenBank/DDBJ whole genome shotgun (WGS) entry which is preliminary data.</text>
</comment>
<accession>A0A7W6MU99</accession>
<gene>
    <name evidence="1" type="ORF">GGQ71_002188</name>
</gene>
<evidence type="ECO:0000313" key="2">
    <source>
        <dbReference type="Proteomes" id="UP000544107"/>
    </source>
</evidence>
<organism evidence="1 2">
    <name type="scientific">Allorhizobium taibaishanense</name>
    <dbReference type="NCBI Taxonomy" id="887144"/>
    <lineage>
        <taxon>Bacteria</taxon>
        <taxon>Pseudomonadati</taxon>
        <taxon>Pseudomonadota</taxon>
        <taxon>Alphaproteobacteria</taxon>
        <taxon>Hyphomicrobiales</taxon>
        <taxon>Rhizobiaceae</taxon>
        <taxon>Rhizobium/Agrobacterium group</taxon>
        <taxon>Allorhizobium</taxon>
    </lineage>
</organism>